<reference evidence="1 2" key="1">
    <citation type="journal article" date="2011" name="Science">
        <title>The Selaginella genome identifies genetic changes associated with the evolution of vascular plants.</title>
        <authorList>
            <person name="Banks J.A."/>
            <person name="Nishiyama T."/>
            <person name="Hasebe M."/>
            <person name="Bowman J.L."/>
            <person name="Gribskov M."/>
            <person name="dePamphilis C."/>
            <person name="Albert V.A."/>
            <person name="Aono N."/>
            <person name="Aoyama T."/>
            <person name="Ambrose B.A."/>
            <person name="Ashton N.W."/>
            <person name="Axtell M.J."/>
            <person name="Barker E."/>
            <person name="Barker M.S."/>
            <person name="Bennetzen J.L."/>
            <person name="Bonawitz N.D."/>
            <person name="Chapple C."/>
            <person name="Cheng C."/>
            <person name="Correa L.G."/>
            <person name="Dacre M."/>
            <person name="DeBarry J."/>
            <person name="Dreyer I."/>
            <person name="Elias M."/>
            <person name="Engstrom E.M."/>
            <person name="Estelle M."/>
            <person name="Feng L."/>
            <person name="Finet C."/>
            <person name="Floyd S.K."/>
            <person name="Frommer W.B."/>
            <person name="Fujita T."/>
            <person name="Gramzow L."/>
            <person name="Gutensohn M."/>
            <person name="Harholt J."/>
            <person name="Hattori M."/>
            <person name="Heyl A."/>
            <person name="Hirai T."/>
            <person name="Hiwatashi Y."/>
            <person name="Ishikawa M."/>
            <person name="Iwata M."/>
            <person name="Karol K.G."/>
            <person name="Koehler B."/>
            <person name="Kolukisaoglu U."/>
            <person name="Kubo M."/>
            <person name="Kurata T."/>
            <person name="Lalonde S."/>
            <person name="Li K."/>
            <person name="Li Y."/>
            <person name="Litt A."/>
            <person name="Lyons E."/>
            <person name="Manning G."/>
            <person name="Maruyama T."/>
            <person name="Michael T.P."/>
            <person name="Mikami K."/>
            <person name="Miyazaki S."/>
            <person name="Morinaga S."/>
            <person name="Murata T."/>
            <person name="Mueller-Roeber B."/>
            <person name="Nelson D.R."/>
            <person name="Obara M."/>
            <person name="Oguri Y."/>
            <person name="Olmstead R.G."/>
            <person name="Onodera N."/>
            <person name="Petersen B.L."/>
            <person name="Pils B."/>
            <person name="Prigge M."/>
            <person name="Rensing S.A."/>
            <person name="Riano-Pachon D.M."/>
            <person name="Roberts A.W."/>
            <person name="Sato Y."/>
            <person name="Scheller H.V."/>
            <person name="Schulz B."/>
            <person name="Schulz C."/>
            <person name="Shakirov E.V."/>
            <person name="Shibagaki N."/>
            <person name="Shinohara N."/>
            <person name="Shippen D.E."/>
            <person name="Soerensen I."/>
            <person name="Sotooka R."/>
            <person name="Sugimoto N."/>
            <person name="Sugita M."/>
            <person name="Sumikawa N."/>
            <person name="Tanurdzic M."/>
            <person name="Theissen G."/>
            <person name="Ulvskov P."/>
            <person name="Wakazuki S."/>
            <person name="Weng J.K."/>
            <person name="Willats W.W."/>
            <person name="Wipf D."/>
            <person name="Wolf P.G."/>
            <person name="Yang L."/>
            <person name="Zimmer A.D."/>
            <person name="Zhu Q."/>
            <person name="Mitros T."/>
            <person name="Hellsten U."/>
            <person name="Loque D."/>
            <person name="Otillar R."/>
            <person name="Salamov A."/>
            <person name="Schmutz J."/>
            <person name="Shapiro H."/>
            <person name="Lindquist E."/>
            <person name="Lucas S."/>
            <person name="Rokhsar D."/>
            <person name="Grigoriev I.V."/>
        </authorList>
    </citation>
    <scope>NUCLEOTIDE SEQUENCE [LARGE SCALE GENOMIC DNA]</scope>
</reference>
<gene>
    <name evidence="1" type="ORF">SELMODRAFT_403305</name>
</gene>
<dbReference type="InParanoid" id="D8QTR1"/>
<dbReference type="EMBL" id="GL377566">
    <property type="protein sequence ID" value="EFJ36691.1"/>
    <property type="molecule type" value="Genomic_DNA"/>
</dbReference>
<evidence type="ECO:0000313" key="1">
    <source>
        <dbReference type="EMBL" id="EFJ36691.1"/>
    </source>
</evidence>
<protein>
    <submittedName>
        <fullName evidence="1">Uncharacterized protein</fullName>
    </submittedName>
</protein>
<dbReference type="HOGENOM" id="CLU_381034_0_0_1"/>
<proteinExistence type="predicted"/>
<organism evidence="2">
    <name type="scientific">Selaginella moellendorffii</name>
    <name type="common">Spikemoss</name>
    <dbReference type="NCBI Taxonomy" id="88036"/>
    <lineage>
        <taxon>Eukaryota</taxon>
        <taxon>Viridiplantae</taxon>
        <taxon>Streptophyta</taxon>
        <taxon>Embryophyta</taxon>
        <taxon>Tracheophyta</taxon>
        <taxon>Lycopodiopsida</taxon>
        <taxon>Selaginellales</taxon>
        <taxon>Selaginellaceae</taxon>
        <taxon>Selaginella</taxon>
    </lineage>
</organism>
<accession>D8QTR1</accession>
<evidence type="ECO:0000313" key="2">
    <source>
        <dbReference type="Proteomes" id="UP000001514"/>
    </source>
</evidence>
<dbReference type="Proteomes" id="UP000001514">
    <property type="component" value="Unassembled WGS sequence"/>
</dbReference>
<name>D8QTR1_SELML</name>
<sequence>MVLVKKYCQLKYAATRLLKVAAPTSMFITTIWRRTVSSGNMPPTGLKAILSGSEPSNFPHAYILDGFNGVDESLQTRGTTVCMAFNLVAKNFDRNSRFLGSLLGDSQAWLRDRQRSKEDGELLLCQLKNGKVESFSRYSTSLDVDFSSLHLQDDGHGNLEQDDHKSSLIGVDFRSLRLDWILGDRENSGYENHAVVVVWPSSSDVYMVSCAALDILEEKKEVAFLQQGNSSSGANGRSWNRSWNSIKIAGFNWKDYPALMSEALENGWAAFALSQVDHGVDHRPHNQKQGFHAETRWEVGPGTELMQILRSNPGIPIAEISSTGSAQFFKSALPLPGPFLGIYSYPQESYIEITVLGQCLEVAKLLALAVESHGWNAYATVIVDKLLREERFKDEAENFVHLALELEKLDSFGSCGSSRPKDSPAKQKLFSMVTQRNNLEEVAPSLLVKVMRVLAFFLANPKLLDSFVAALLQQKEQDGWMLLLTVKGLTEIFANCEARSLWDLLRKCHAEGRMARLKDGIPRASCTRLCEIIMASNDFDIDEELQALLLVGEPKLLNSFIKVETRRMPTPSNLFKCHEGFLALKQNPGTLVSFTKLCEMITSRALGAGSFGKVMNVLIWLGNEQLLEKLKESLLKSEHALILREALKKEENWTMWPEMILDLAKSRVGSLSRMRSPELTRYRAPPPEISGRSRALHWQVQEHPWSSKACRRDQQLEERWSLVSVRE</sequence>
<dbReference type="AlphaFoldDB" id="D8QTR1"/>
<keyword evidence="2" id="KW-1185">Reference proteome</keyword>
<dbReference type="KEGG" id="smo:SELMODRAFT_403305"/>
<dbReference type="Gramene" id="EFJ36691">
    <property type="protein sequence ID" value="EFJ36691"/>
    <property type="gene ID" value="SELMODRAFT_403305"/>
</dbReference>